<dbReference type="InterPro" id="IPR010694">
    <property type="entry name" value="Uncharacterised_VirK"/>
</dbReference>
<organism evidence="2 3">
    <name type="scientific">Legionella brunensis</name>
    <dbReference type="NCBI Taxonomy" id="29422"/>
    <lineage>
        <taxon>Bacteria</taxon>
        <taxon>Pseudomonadati</taxon>
        <taxon>Pseudomonadota</taxon>
        <taxon>Gammaproteobacteria</taxon>
        <taxon>Legionellales</taxon>
        <taxon>Legionellaceae</taxon>
        <taxon>Legionella</taxon>
    </lineage>
</organism>
<dbReference type="RefSeq" id="WP_058443109.1">
    <property type="nucleotide sequence ID" value="NZ_CAAAHU010000008.1"/>
</dbReference>
<accession>A0A0W0S259</accession>
<proteinExistence type="predicted"/>
<comment type="caution">
    <text evidence="2">The sequence shown here is derived from an EMBL/GenBank/DDBJ whole genome shotgun (WGS) entry which is preliminary data.</text>
</comment>
<evidence type="ECO:0000313" key="3">
    <source>
        <dbReference type="Proteomes" id="UP000054742"/>
    </source>
</evidence>
<feature type="chain" id="PRO_5006911534" evidence="1">
    <location>
        <begin position="19"/>
        <end position="137"/>
    </location>
</feature>
<keyword evidence="1" id="KW-0732">Signal</keyword>
<gene>
    <name evidence="2" type="ORF">Lbru_3168</name>
</gene>
<reference evidence="2 3" key="1">
    <citation type="submission" date="2015-11" db="EMBL/GenBank/DDBJ databases">
        <title>Genomic analysis of 38 Legionella species identifies large and diverse effector repertoires.</title>
        <authorList>
            <person name="Burstein D."/>
            <person name="Amaro F."/>
            <person name="Zusman T."/>
            <person name="Lifshitz Z."/>
            <person name="Cohen O."/>
            <person name="Gilbert J.A."/>
            <person name="Pupko T."/>
            <person name="Shuman H.A."/>
            <person name="Segal G."/>
        </authorList>
    </citation>
    <scope>NUCLEOTIDE SEQUENCE [LARGE SCALE GENOMIC DNA]</scope>
    <source>
        <strain evidence="2 3">ATCC 43878</strain>
    </source>
</reference>
<evidence type="ECO:0000313" key="2">
    <source>
        <dbReference type="EMBL" id="KTC77061.1"/>
    </source>
</evidence>
<dbReference type="AlphaFoldDB" id="A0A0W0S259"/>
<name>A0A0W0S259_9GAMM</name>
<evidence type="ECO:0000256" key="1">
    <source>
        <dbReference type="SAM" id="SignalP"/>
    </source>
</evidence>
<sequence length="137" mass="15241">MKKIFITVLAVICFNSYAGELKSFSEVAKAITNGKQLTWVWAIKECTSEIDLPDVTTAVRPNAVMLISNERITASDRHFTLNDPSLPDTPAFAYSKYNLQSNGQALLSITLMQAKDYSKVKSYKIHCELGKGLTVFD</sequence>
<dbReference type="Pfam" id="PF06903">
    <property type="entry name" value="VirK"/>
    <property type="match status" value="1"/>
</dbReference>
<dbReference type="Proteomes" id="UP000054742">
    <property type="component" value="Unassembled WGS sequence"/>
</dbReference>
<dbReference type="EMBL" id="LNXV01000036">
    <property type="protein sequence ID" value="KTC77061.1"/>
    <property type="molecule type" value="Genomic_DNA"/>
</dbReference>
<feature type="signal peptide" evidence="1">
    <location>
        <begin position="1"/>
        <end position="18"/>
    </location>
</feature>
<dbReference type="PATRIC" id="fig|29422.6.peg.3347"/>
<keyword evidence="3" id="KW-1185">Reference proteome</keyword>
<protein>
    <submittedName>
        <fullName evidence="2">VirK protein</fullName>
    </submittedName>
</protein>